<evidence type="ECO:0000256" key="1">
    <source>
        <dbReference type="ARBA" id="ARBA00001970"/>
    </source>
</evidence>
<dbReference type="EC" id="1.11.2.1" evidence="9"/>
<comment type="similarity">
    <text evidence="7">Belongs to the chloroperoxidase family.</text>
</comment>
<keyword evidence="2 9" id="KW-0575">Peroxidase</keyword>
<dbReference type="PANTHER" id="PTHR33577:SF9">
    <property type="entry name" value="PEROXIDASE STCC"/>
    <property type="match status" value="1"/>
</dbReference>
<dbReference type="Proteomes" id="UP000309038">
    <property type="component" value="Unassembled WGS sequence"/>
</dbReference>
<evidence type="ECO:0000256" key="4">
    <source>
        <dbReference type="ARBA" id="ARBA00022723"/>
    </source>
</evidence>
<evidence type="ECO:0000313" key="10">
    <source>
        <dbReference type="Proteomes" id="UP000309038"/>
    </source>
</evidence>
<keyword evidence="6" id="KW-0408">Iron</keyword>
<keyword evidence="4" id="KW-0479">Metal-binding</keyword>
<evidence type="ECO:0000256" key="3">
    <source>
        <dbReference type="ARBA" id="ARBA00022617"/>
    </source>
</evidence>
<comment type="cofactor">
    <cofactor evidence="1">
        <name>heme b</name>
        <dbReference type="ChEBI" id="CHEBI:60344"/>
    </cofactor>
</comment>
<dbReference type="Pfam" id="PF01328">
    <property type="entry name" value="Peroxidase_2"/>
    <property type="match status" value="1"/>
</dbReference>
<accession>A0A4S4K4Q7</accession>
<dbReference type="EMBL" id="SGPJ01001011">
    <property type="protein sequence ID" value="THG92675.1"/>
    <property type="molecule type" value="Genomic_DNA"/>
</dbReference>
<name>A0A4S4K4Q7_9APHY</name>
<evidence type="ECO:0000256" key="5">
    <source>
        <dbReference type="ARBA" id="ARBA00023002"/>
    </source>
</evidence>
<evidence type="ECO:0000256" key="7">
    <source>
        <dbReference type="ARBA" id="ARBA00025795"/>
    </source>
</evidence>
<protein>
    <submittedName>
        <fullName evidence="9">Heme-thiolate peroxidase</fullName>
        <ecNumber evidence="9">1.11.2.1</ecNumber>
    </submittedName>
</protein>
<sequence>MSQTMLDGSSHSHADGKCPAADIFGPNPHAFCPPQDGDLRSPCPAVNTMANHGYIPRDGKHLNADIIIPALMECYNISKPFALVLTYGSLHLLQQGTKEFSLHDLARHGYIEHNASLCHADAGPGEEYAPVHPDLKMMQEFFADSAGGLVMNTEDVARARVRRESSYPGGSGLDLNHAVIACGEISAVLNIFNHPDPQLVARGVPLQPPSTFSWLFGLLGLARSPDPEITPTDGVSINVLRRWLQEERLPEGWKPYHETTLRSILLTTNKMRSIMRKLRAEASVDEVNPSSTTIASGVSAGIAATKDETSSSTGTVS</sequence>
<dbReference type="Gene3D" id="1.10.489.10">
    <property type="entry name" value="Chloroperoxidase-like"/>
    <property type="match status" value="1"/>
</dbReference>
<feature type="domain" description="Heme haloperoxidase family profile" evidence="8">
    <location>
        <begin position="27"/>
        <end position="266"/>
    </location>
</feature>
<dbReference type="InterPro" id="IPR000028">
    <property type="entry name" value="Chloroperoxidase"/>
</dbReference>
<comment type="caution">
    <text evidence="9">The sequence shown here is derived from an EMBL/GenBank/DDBJ whole genome shotgun (WGS) entry which is preliminary data.</text>
</comment>
<dbReference type="GO" id="GO:0004601">
    <property type="term" value="F:peroxidase activity"/>
    <property type="evidence" value="ECO:0007669"/>
    <property type="project" value="UniProtKB-KW"/>
</dbReference>
<keyword evidence="10" id="KW-1185">Reference proteome</keyword>
<reference evidence="9 10" key="1">
    <citation type="submission" date="2019-02" db="EMBL/GenBank/DDBJ databases">
        <title>Genome sequencing of the rare red list fungi Phlebia centrifuga.</title>
        <authorList>
            <person name="Buettner E."/>
            <person name="Kellner H."/>
        </authorList>
    </citation>
    <scope>NUCLEOTIDE SEQUENCE [LARGE SCALE GENOMIC DNA]</scope>
    <source>
        <strain evidence="9 10">DSM 108282</strain>
    </source>
</reference>
<organism evidence="9 10">
    <name type="scientific">Hermanssonia centrifuga</name>
    <dbReference type="NCBI Taxonomy" id="98765"/>
    <lineage>
        <taxon>Eukaryota</taxon>
        <taxon>Fungi</taxon>
        <taxon>Dikarya</taxon>
        <taxon>Basidiomycota</taxon>
        <taxon>Agaricomycotina</taxon>
        <taxon>Agaricomycetes</taxon>
        <taxon>Polyporales</taxon>
        <taxon>Meruliaceae</taxon>
        <taxon>Hermanssonia</taxon>
    </lineage>
</organism>
<keyword evidence="3" id="KW-0349">Heme</keyword>
<dbReference type="AlphaFoldDB" id="A0A4S4K4Q7"/>
<evidence type="ECO:0000313" key="9">
    <source>
        <dbReference type="EMBL" id="THG92675.1"/>
    </source>
</evidence>
<evidence type="ECO:0000259" key="8">
    <source>
        <dbReference type="PROSITE" id="PS51405"/>
    </source>
</evidence>
<dbReference type="PROSITE" id="PS51405">
    <property type="entry name" value="HEME_HALOPEROXIDASE"/>
    <property type="match status" value="1"/>
</dbReference>
<dbReference type="PANTHER" id="PTHR33577">
    <property type="entry name" value="STERIGMATOCYSTIN BIOSYNTHESIS PEROXIDASE STCC-RELATED"/>
    <property type="match status" value="1"/>
</dbReference>
<proteinExistence type="inferred from homology"/>
<evidence type="ECO:0000256" key="6">
    <source>
        <dbReference type="ARBA" id="ARBA00023004"/>
    </source>
</evidence>
<evidence type="ECO:0000256" key="2">
    <source>
        <dbReference type="ARBA" id="ARBA00022559"/>
    </source>
</evidence>
<dbReference type="InterPro" id="IPR036851">
    <property type="entry name" value="Chloroperoxidase-like_sf"/>
</dbReference>
<dbReference type="GO" id="GO:0046872">
    <property type="term" value="F:metal ion binding"/>
    <property type="evidence" value="ECO:0007669"/>
    <property type="project" value="UniProtKB-KW"/>
</dbReference>
<dbReference type="SUPFAM" id="SSF47571">
    <property type="entry name" value="Cloroperoxidase"/>
    <property type="match status" value="1"/>
</dbReference>
<keyword evidence="5 9" id="KW-0560">Oxidoreductase</keyword>
<gene>
    <name evidence="9" type="ORF">EW026_g8309</name>
</gene>